<dbReference type="EMBL" id="CAJEWE010000003">
    <property type="protein sequence ID" value="CAD2070918.1"/>
    <property type="molecule type" value="Genomic_DNA"/>
</dbReference>
<dbReference type="InterPro" id="IPR000587">
    <property type="entry name" value="Creatinase_N"/>
</dbReference>
<accession>A0A6V7R1H5</accession>
<evidence type="ECO:0000256" key="2">
    <source>
        <dbReference type="ARBA" id="ARBA00008766"/>
    </source>
</evidence>
<evidence type="ECO:0000313" key="6">
    <source>
        <dbReference type="EMBL" id="CAD2070918.1"/>
    </source>
</evidence>
<dbReference type="PANTHER" id="PTHR46112">
    <property type="entry name" value="AMINOPEPTIDASE"/>
    <property type="match status" value="1"/>
</dbReference>
<dbReference type="SUPFAM" id="SSF53092">
    <property type="entry name" value="Creatinase/prolidase N-terminal domain"/>
    <property type="match status" value="1"/>
</dbReference>
<dbReference type="Gene3D" id="3.90.230.10">
    <property type="entry name" value="Creatinase/methionine aminopeptidase superfamily"/>
    <property type="match status" value="1"/>
</dbReference>
<evidence type="ECO:0000313" key="7">
    <source>
        <dbReference type="Proteomes" id="UP000521032"/>
    </source>
</evidence>
<dbReference type="Proteomes" id="UP000521032">
    <property type="component" value="Unassembled WGS sequence"/>
</dbReference>
<comment type="cofactor">
    <cofactor evidence="1">
        <name>Mn(2+)</name>
        <dbReference type="ChEBI" id="CHEBI:29035"/>
    </cofactor>
</comment>
<comment type="caution">
    <text evidence="6">The sequence shown here is derived from an EMBL/GenBank/DDBJ whole genome shotgun (WGS) entry which is preliminary data.</text>
</comment>
<dbReference type="Pfam" id="PF00557">
    <property type="entry name" value="Peptidase_M24"/>
    <property type="match status" value="1"/>
</dbReference>
<dbReference type="InterPro" id="IPR029149">
    <property type="entry name" value="Creatin/AminoP/Spt16_N"/>
</dbReference>
<dbReference type="RefSeq" id="WP_186084482.1">
    <property type="nucleotide sequence ID" value="NZ_BMDB01000003.1"/>
</dbReference>
<feature type="domain" description="Creatinase N-terminal" evidence="5">
    <location>
        <begin position="11"/>
        <end position="131"/>
    </location>
</feature>
<feature type="domain" description="Peptidase M24" evidence="4">
    <location>
        <begin position="138"/>
        <end position="342"/>
    </location>
</feature>
<name>A0A6V7R1H5_9BACL</name>
<evidence type="ECO:0000256" key="1">
    <source>
        <dbReference type="ARBA" id="ARBA00001936"/>
    </source>
</evidence>
<dbReference type="CDD" id="cd01092">
    <property type="entry name" value="APP-like"/>
    <property type="match status" value="1"/>
</dbReference>
<dbReference type="Pfam" id="PF01321">
    <property type="entry name" value="Creatinase_N"/>
    <property type="match status" value="1"/>
</dbReference>
<dbReference type="SUPFAM" id="SSF55920">
    <property type="entry name" value="Creatinase/aminopeptidase"/>
    <property type="match status" value="1"/>
</dbReference>
<dbReference type="AlphaFoldDB" id="A0A6V7R1H5"/>
<protein>
    <submittedName>
        <fullName evidence="6">Putative peptidase</fullName>
    </submittedName>
</protein>
<sequence>MENKIKLLTEHMEMEAVIITDPMNVFYFTGMYSDPHERLLALIVNKDGSTSLVYPALDDEAVRGTAKVDTFLPHKDGEDAFKEVFKALEGATTVGVEGDHFTFNRYKRLLEVCDGKDIVSVQETVNALRGVKDESDKEKLQEAVDITEKALHTLYDMKIEGMTEQQVSDHLVETFKSLGAVGPSFGPIVLAGKNAAKPHGDTGDTVIKNGDFLLIDFGIVTKDNYVSDMTRTFIIGEADEEQKAIYESVLKANLAGIEATKVGTKFSDVDKASRDSIEADGYGEFFTHRIGHGLGHDLHESPSVDSNNHDIIGTGNVITIEPGIYKAGVAGVRIEDALYVEEDGAYVFNKFPKKLDDMKLK</sequence>
<keyword evidence="7" id="KW-1185">Reference proteome</keyword>
<evidence type="ECO:0000256" key="3">
    <source>
        <dbReference type="ARBA" id="ARBA00023211"/>
    </source>
</evidence>
<dbReference type="PANTHER" id="PTHR46112:SF10">
    <property type="entry name" value="DIPEPTIDASE YKVY-RELATED"/>
    <property type="match status" value="1"/>
</dbReference>
<proteinExistence type="inferred from homology"/>
<dbReference type="InterPro" id="IPR050659">
    <property type="entry name" value="Peptidase_M24B"/>
</dbReference>
<dbReference type="Gene3D" id="3.40.350.10">
    <property type="entry name" value="Creatinase/prolidase N-terminal domain"/>
    <property type="match status" value="1"/>
</dbReference>
<keyword evidence="3" id="KW-0464">Manganese</keyword>
<gene>
    <name evidence="6" type="ORF">JEOSCH030_00118</name>
</gene>
<evidence type="ECO:0000259" key="4">
    <source>
        <dbReference type="Pfam" id="PF00557"/>
    </source>
</evidence>
<comment type="similarity">
    <text evidence="2">Belongs to the peptidase M24B family.</text>
</comment>
<organism evidence="6 7">
    <name type="scientific">Phocicoccus schoeneichii</name>
    <dbReference type="NCBI Taxonomy" id="1812261"/>
    <lineage>
        <taxon>Bacteria</taxon>
        <taxon>Bacillati</taxon>
        <taxon>Bacillota</taxon>
        <taxon>Bacilli</taxon>
        <taxon>Bacillales</taxon>
        <taxon>Salinicoccaceae</taxon>
        <taxon>Phocicoccus</taxon>
    </lineage>
</organism>
<evidence type="ECO:0000259" key="5">
    <source>
        <dbReference type="Pfam" id="PF01321"/>
    </source>
</evidence>
<dbReference type="InterPro" id="IPR036005">
    <property type="entry name" value="Creatinase/aminopeptidase-like"/>
</dbReference>
<reference evidence="6 7" key="1">
    <citation type="submission" date="2020-07" db="EMBL/GenBank/DDBJ databases">
        <authorList>
            <person name="Criscuolo A."/>
        </authorList>
    </citation>
    <scope>NUCLEOTIDE SEQUENCE [LARGE SCALE GENOMIC DNA]</scope>
    <source>
        <strain evidence="7">CIP 111030</strain>
    </source>
</reference>
<dbReference type="InterPro" id="IPR000994">
    <property type="entry name" value="Pept_M24"/>
</dbReference>